<dbReference type="AlphaFoldDB" id="A0A4Y8WV25"/>
<dbReference type="EMBL" id="JACHMC010000001">
    <property type="protein sequence ID" value="MBB4881704.1"/>
    <property type="molecule type" value="Genomic_DNA"/>
</dbReference>
<gene>
    <name evidence="2" type="ORF">BJ976_000055</name>
</gene>
<organism evidence="2 3">
    <name type="scientific">Micrococcus flavus</name>
    <dbReference type="NCBI Taxonomy" id="384602"/>
    <lineage>
        <taxon>Bacteria</taxon>
        <taxon>Bacillati</taxon>
        <taxon>Actinomycetota</taxon>
        <taxon>Actinomycetes</taxon>
        <taxon>Micrococcales</taxon>
        <taxon>Micrococcaceae</taxon>
        <taxon>Micrococcus</taxon>
    </lineage>
</organism>
<accession>A0A4Y8WV25</accession>
<evidence type="ECO:0000256" key="1">
    <source>
        <dbReference type="SAM" id="SignalP"/>
    </source>
</evidence>
<dbReference type="OrthoDB" id="9976781at2"/>
<dbReference type="RefSeq" id="WP_135030880.1">
    <property type="nucleotide sequence ID" value="NZ_BMLA01000012.1"/>
</dbReference>
<evidence type="ECO:0000313" key="2">
    <source>
        <dbReference type="EMBL" id="MBB4881704.1"/>
    </source>
</evidence>
<feature type="signal peptide" evidence="1">
    <location>
        <begin position="1"/>
        <end position="28"/>
    </location>
</feature>
<reference evidence="2 3" key="1">
    <citation type="submission" date="2020-08" db="EMBL/GenBank/DDBJ databases">
        <title>Sequencing the genomes of 1000 actinobacteria strains.</title>
        <authorList>
            <person name="Klenk H.-P."/>
        </authorList>
    </citation>
    <scope>NUCLEOTIDE SEQUENCE [LARGE SCALE GENOMIC DNA]</scope>
    <source>
        <strain evidence="2 3">DSM 19079</strain>
    </source>
</reference>
<name>A0A4Y8WV25_9MICC</name>
<keyword evidence="1" id="KW-0732">Signal</keyword>
<protein>
    <submittedName>
        <fullName evidence="2">Uncharacterized protein</fullName>
    </submittedName>
</protein>
<feature type="chain" id="PRO_5039525122" evidence="1">
    <location>
        <begin position="29"/>
        <end position="108"/>
    </location>
</feature>
<proteinExistence type="predicted"/>
<dbReference type="Proteomes" id="UP000560081">
    <property type="component" value="Unassembled WGS sequence"/>
</dbReference>
<sequence>MGVKQWASRVGAGVAVAGLLAVSGAAPAQALSETGRKDCSAGGGYVGLQVEQQRYTDTMYYNVGGKTTKKPGLYKYGWDSGLRMTQTWTGSSTSLLLSGTYGYCYYPY</sequence>
<comment type="caution">
    <text evidence="2">The sequence shown here is derived from an EMBL/GenBank/DDBJ whole genome shotgun (WGS) entry which is preliminary data.</text>
</comment>
<keyword evidence="3" id="KW-1185">Reference proteome</keyword>
<evidence type="ECO:0000313" key="3">
    <source>
        <dbReference type="Proteomes" id="UP000560081"/>
    </source>
</evidence>